<dbReference type="Pfam" id="PF24626">
    <property type="entry name" value="SH3_Tf2-1"/>
    <property type="match status" value="1"/>
</dbReference>
<keyword evidence="2" id="KW-0548">Nucleotidyltransferase</keyword>
<dbReference type="InterPro" id="IPR056924">
    <property type="entry name" value="SH3_Tf2-1"/>
</dbReference>
<dbReference type="GO" id="GO:0003964">
    <property type="term" value="F:RNA-directed DNA polymerase activity"/>
    <property type="evidence" value="ECO:0007669"/>
    <property type="project" value="UniProtKB-KW"/>
</dbReference>
<organism evidence="2">
    <name type="scientific">Tanacetum cinerariifolium</name>
    <name type="common">Dalmatian daisy</name>
    <name type="synonym">Chrysanthemum cinerariifolium</name>
    <dbReference type="NCBI Taxonomy" id="118510"/>
    <lineage>
        <taxon>Eukaryota</taxon>
        <taxon>Viridiplantae</taxon>
        <taxon>Streptophyta</taxon>
        <taxon>Embryophyta</taxon>
        <taxon>Tracheophyta</taxon>
        <taxon>Spermatophyta</taxon>
        <taxon>Magnoliopsida</taxon>
        <taxon>eudicotyledons</taxon>
        <taxon>Gunneridae</taxon>
        <taxon>Pentapetalae</taxon>
        <taxon>asterids</taxon>
        <taxon>campanulids</taxon>
        <taxon>Asterales</taxon>
        <taxon>Asteraceae</taxon>
        <taxon>Asteroideae</taxon>
        <taxon>Anthemideae</taxon>
        <taxon>Anthemidinae</taxon>
        <taxon>Tanacetum</taxon>
    </lineage>
</organism>
<keyword evidence="2" id="KW-0808">Transferase</keyword>
<accession>A0A699GXD0</accession>
<dbReference type="AlphaFoldDB" id="A0A699GXD0"/>
<name>A0A699GXD0_TANCI</name>
<protein>
    <submittedName>
        <fullName evidence="2">Putative reverse transcriptase domain-containing protein</fullName>
    </submittedName>
</protein>
<feature type="domain" description="Tf2-1-like SH3-like" evidence="1">
    <location>
        <begin position="80"/>
        <end position="139"/>
    </location>
</feature>
<reference evidence="2" key="1">
    <citation type="journal article" date="2019" name="Sci. Rep.">
        <title>Draft genome of Tanacetum cinerariifolium, the natural source of mosquito coil.</title>
        <authorList>
            <person name="Yamashiro T."/>
            <person name="Shiraishi A."/>
            <person name="Satake H."/>
            <person name="Nakayama K."/>
        </authorList>
    </citation>
    <scope>NUCLEOTIDE SEQUENCE</scope>
</reference>
<keyword evidence="2" id="KW-0695">RNA-directed DNA polymerase</keyword>
<evidence type="ECO:0000259" key="1">
    <source>
        <dbReference type="Pfam" id="PF24626"/>
    </source>
</evidence>
<gene>
    <name evidence="2" type="ORF">Tci_254884</name>
</gene>
<sequence>MRETDHMERLDRMYLKEVVTRHGILVSIICDHDPRFASTFWRSLQKAMGTNLDMKFHVTIVITIASRLHHLKHFTVESVVYVFVRPRLEKLNSSGKLNLRYVGPLKVLANVRAVAYKLELPQELSRVHNMFYVSNLKKCYANESLDVSLDGLQIDDKLHFVEEPVEIIDREVK</sequence>
<dbReference type="PANTHER" id="PTHR46148">
    <property type="entry name" value="CHROMO DOMAIN-CONTAINING PROTEIN"/>
    <property type="match status" value="1"/>
</dbReference>
<dbReference type="PANTHER" id="PTHR46148:SF59">
    <property type="entry name" value="NUCLEOTIDYLTRANSFERASE, RIBONUCLEASE H"/>
    <property type="match status" value="1"/>
</dbReference>
<evidence type="ECO:0000313" key="2">
    <source>
        <dbReference type="EMBL" id="GEW82908.1"/>
    </source>
</evidence>
<comment type="caution">
    <text evidence="2">The sequence shown here is derived from an EMBL/GenBank/DDBJ whole genome shotgun (WGS) entry which is preliminary data.</text>
</comment>
<dbReference type="EMBL" id="BKCJ010075896">
    <property type="protein sequence ID" value="GEW82908.1"/>
    <property type="molecule type" value="Genomic_DNA"/>
</dbReference>
<proteinExistence type="predicted"/>